<accession>A0AAD8HVW1</accession>
<keyword evidence="6" id="KW-1133">Transmembrane helix</keyword>
<keyword evidence="3" id="KW-0349">Heme</keyword>
<evidence type="ECO:0000256" key="5">
    <source>
        <dbReference type="ARBA" id="ARBA00022723"/>
    </source>
</evidence>
<evidence type="ECO:0008006" key="13">
    <source>
        <dbReference type="Google" id="ProtNLM"/>
    </source>
</evidence>
<dbReference type="GO" id="GO:0005506">
    <property type="term" value="F:iron ion binding"/>
    <property type="evidence" value="ECO:0007669"/>
    <property type="project" value="InterPro"/>
</dbReference>
<evidence type="ECO:0000313" key="12">
    <source>
        <dbReference type="Proteomes" id="UP001237642"/>
    </source>
</evidence>
<evidence type="ECO:0000256" key="10">
    <source>
        <dbReference type="ARBA" id="ARBA00023136"/>
    </source>
</evidence>
<keyword evidence="12" id="KW-1185">Reference proteome</keyword>
<name>A0AAD8HVW1_9APIA</name>
<dbReference type="Gene3D" id="1.10.630.10">
    <property type="entry name" value="Cytochrome P450"/>
    <property type="match status" value="1"/>
</dbReference>
<dbReference type="GO" id="GO:0016705">
    <property type="term" value="F:oxidoreductase activity, acting on paired donors, with incorporation or reduction of molecular oxygen"/>
    <property type="evidence" value="ECO:0007669"/>
    <property type="project" value="InterPro"/>
</dbReference>
<keyword evidence="5" id="KW-0479">Metal-binding</keyword>
<reference evidence="11" key="1">
    <citation type="submission" date="2023-02" db="EMBL/GenBank/DDBJ databases">
        <title>Genome of toxic invasive species Heracleum sosnowskyi carries increased number of genes despite the absence of recent whole-genome duplications.</title>
        <authorList>
            <person name="Schelkunov M."/>
            <person name="Shtratnikova V."/>
            <person name="Makarenko M."/>
            <person name="Klepikova A."/>
            <person name="Omelchenko D."/>
            <person name="Novikova G."/>
            <person name="Obukhova E."/>
            <person name="Bogdanov V."/>
            <person name="Penin A."/>
            <person name="Logacheva M."/>
        </authorList>
    </citation>
    <scope>NUCLEOTIDE SEQUENCE</scope>
    <source>
        <strain evidence="11">Hsosn_3</strain>
        <tissue evidence="11">Leaf</tissue>
    </source>
</reference>
<evidence type="ECO:0000256" key="8">
    <source>
        <dbReference type="ARBA" id="ARBA00023004"/>
    </source>
</evidence>
<dbReference type="SUPFAM" id="SSF48264">
    <property type="entry name" value="Cytochrome P450"/>
    <property type="match status" value="1"/>
</dbReference>
<evidence type="ECO:0000256" key="4">
    <source>
        <dbReference type="ARBA" id="ARBA00022692"/>
    </source>
</evidence>
<comment type="similarity">
    <text evidence="2">Belongs to the cytochrome P450 family.</text>
</comment>
<dbReference type="InterPro" id="IPR050651">
    <property type="entry name" value="Plant_Cytochrome_P450_Monoox"/>
</dbReference>
<evidence type="ECO:0000313" key="11">
    <source>
        <dbReference type="EMBL" id="KAK1373676.1"/>
    </source>
</evidence>
<dbReference type="EMBL" id="JAUIZM010000007">
    <property type="protein sequence ID" value="KAK1373676.1"/>
    <property type="molecule type" value="Genomic_DNA"/>
</dbReference>
<keyword evidence="10" id="KW-0472">Membrane</keyword>
<keyword evidence="8" id="KW-0408">Iron</keyword>
<reference evidence="11" key="2">
    <citation type="submission" date="2023-05" db="EMBL/GenBank/DDBJ databases">
        <authorList>
            <person name="Schelkunov M.I."/>
        </authorList>
    </citation>
    <scope>NUCLEOTIDE SEQUENCE</scope>
    <source>
        <strain evidence="11">Hsosn_3</strain>
        <tissue evidence="11">Leaf</tissue>
    </source>
</reference>
<evidence type="ECO:0000256" key="3">
    <source>
        <dbReference type="ARBA" id="ARBA00022617"/>
    </source>
</evidence>
<evidence type="ECO:0000256" key="6">
    <source>
        <dbReference type="ARBA" id="ARBA00022989"/>
    </source>
</evidence>
<protein>
    <recommendedName>
        <fullName evidence="13">Cytochrome P450</fullName>
    </recommendedName>
</protein>
<dbReference type="PANTHER" id="PTHR47947">
    <property type="entry name" value="CYTOCHROME P450 82C3-RELATED"/>
    <property type="match status" value="1"/>
</dbReference>
<comment type="caution">
    <text evidence="11">The sequence shown here is derived from an EMBL/GenBank/DDBJ whole genome shotgun (WGS) entry which is preliminary data.</text>
</comment>
<dbReference type="PANTHER" id="PTHR47947:SF62">
    <property type="entry name" value="CYTOCHROME P450, FAMILY 81, SUBFAMILY D, POLYPEPTIDE 5"/>
    <property type="match status" value="1"/>
</dbReference>
<gene>
    <name evidence="11" type="ORF">POM88_029869</name>
</gene>
<dbReference type="GO" id="GO:0004497">
    <property type="term" value="F:monooxygenase activity"/>
    <property type="evidence" value="ECO:0007669"/>
    <property type="project" value="UniProtKB-KW"/>
</dbReference>
<dbReference type="Proteomes" id="UP001237642">
    <property type="component" value="Unassembled WGS sequence"/>
</dbReference>
<keyword evidence="9" id="KW-0503">Monooxygenase</keyword>
<proteinExistence type="inferred from homology"/>
<dbReference type="AlphaFoldDB" id="A0AAD8HVW1"/>
<comment type="subcellular location">
    <subcellularLocation>
        <location evidence="1">Membrane</location>
        <topology evidence="1">Single-pass membrane protein</topology>
    </subcellularLocation>
</comment>
<evidence type="ECO:0000256" key="9">
    <source>
        <dbReference type="ARBA" id="ARBA00023033"/>
    </source>
</evidence>
<dbReference type="InterPro" id="IPR036396">
    <property type="entry name" value="Cyt_P450_sf"/>
</dbReference>
<evidence type="ECO:0000256" key="2">
    <source>
        <dbReference type="ARBA" id="ARBA00010617"/>
    </source>
</evidence>
<evidence type="ECO:0000256" key="7">
    <source>
        <dbReference type="ARBA" id="ARBA00023002"/>
    </source>
</evidence>
<sequence length="108" mass="12556">MFLSIRRDEVNQLLRRLSKNSRHEFAKVEMKSNLTELSFNIITRMIAGEKYFGEDVDNQAETTYAREVIMKVLSQRGASHAADFVPLLRWIDYDGYKKGVVALSKQRD</sequence>
<dbReference type="GO" id="GO:0020037">
    <property type="term" value="F:heme binding"/>
    <property type="evidence" value="ECO:0007669"/>
    <property type="project" value="InterPro"/>
</dbReference>
<keyword evidence="7" id="KW-0560">Oxidoreductase</keyword>
<keyword evidence="4" id="KW-0812">Transmembrane</keyword>
<organism evidence="11 12">
    <name type="scientific">Heracleum sosnowskyi</name>
    <dbReference type="NCBI Taxonomy" id="360622"/>
    <lineage>
        <taxon>Eukaryota</taxon>
        <taxon>Viridiplantae</taxon>
        <taxon>Streptophyta</taxon>
        <taxon>Embryophyta</taxon>
        <taxon>Tracheophyta</taxon>
        <taxon>Spermatophyta</taxon>
        <taxon>Magnoliopsida</taxon>
        <taxon>eudicotyledons</taxon>
        <taxon>Gunneridae</taxon>
        <taxon>Pentapetalae</taxon>
        <taxon>asterids</taxon>
        <taxon>campanulids</taxon>
        <taxon>Apiales</taxon>
        <taxon>Apiaceae</taxon>
        <taxon>Apioideae</taxon>
        <taxon>apioid superclade</taxon>
        <taxon>Tordylieae</taxon>
        <taxon>Tordyliinae</taxon>
        <taxon>Heracleum</taxon>
    </lineage>
</organism>
<evidence type="ECO:0000256" key="1">
    <source>
        <dbReference type="ARBA" id="ARBA00004167"/>
    </source>
</evidence>
<dbReference type="GO" id="GO:0016020">
    <property type="term" value="C:membrane"/>
    <property type="evidence" value="ECO:0007669"/>
    <property type="project" value="UniProtKB-SubCell"/>
</dbReference>